<proteinExistence type="predicted"/>
<keyword evidence="3" id="KW-1185">Reference proteome</keyword>
<feature type="region of interest" description="Disordered" evidence="1">
    <location>
        <begin position="152"/>
        <end position="179"/>
    </location>
</feature>
<reference evidence="2" key="1">
    <citation type="journal article" date="2022" name="Front. Microbiol.">
        <title>Mirubactin C rescues the lethal effect of cell wall biosynthesis mutations in Bacillus subtilis.</title>
        <authorList>
            <person name="Kepplinger B."/>
            <person name="Wen X."/>
            <person name="Tyler A.R."/>
            <person name="Kim B.Y."/>
            <person name="Brown J."/>
            <person name="Banks P."/>
            <person name="Dashti Y."/>
            <person name="Mackenzie E.S."/>
            <person name="Wills C."/>
            <person name="Kawai Y."/>
            <person name="Waldron K.J."/>
            <person name="Allenby N.E.E."/>
            <person name="Wu L.J."/>
            <person name="Hall M.J."/>
            <person name="Errington J."/>
        </authorList>
    </citation>
    <scope>NUCLEOTIDE SEQUENCE</scope>
    <source>
        <strain evidence="2">MDA8-470</strain>
    </source>
</reference>
<dbReference type="RefSeq" id="WP_265538404.1">
    <property type="nucleotide sequence ID" value="NZ_CP098740.1"/>
</dbReference>
<name>A0ABY6PKI6_9ACTN</name>
<evidence type="ECO:0000256" key="1">
    <source>
        <dbReference type="SAM" id="MobiDB-lite"/>
    </source>
</evidence>
<gene>
    <name evidence="2" type="ORF">NEH16_00375</name>
</gene>
<accession>A0ABY6PKI6</accession>
<organism evidence="2 3">
    <name type="scientific">Streptomyces drozdowiczii</name>
    <dbReference type="NCBI Taxonomy" id="202862"/>
    <lineage>
        <taxon>Bacteria</taxon>
        <taxon>Bacillati</taxon>
        <taxon>Actinomycetota</taxon>
        <taxon>Actinomycetes</taxon>
        <taxon>Kitasatosporales</taxon>
        <taxon>Streptomycetaceae</taxon>
        <taxon>Streptomyces</taxon>
    </lineage>
</organism>
<sequence>MPKTAYIYVPAPSRKNLEIGLDRGLWGWKSATLDRATGRPDVQSLEAGDYLVLAHIGPQARVPVGGWANATLKRVIVTQVTQPYFQDTTQVWPDDTYPERIGIDLLADEANVTGQTLGDQAAEALRLSANKQGAALVYPGTAALAQFSTELPTTDHGEEKQQPQLSNEPETVSHNGADSALVEVLVRREQSKLRKKMLNGADTFTCALCGRHLPARFIRAAHIKRRSQASREERLQLSNIMPACLLGCGELFEHGYIHVTETGHVAVSDKAGEHPALKEAADPLAGNPVGGYSEHRAPYFAWHRTHIVQ</sequence>
<dbReference type="EMBL" id="CP098740">
    <property type="protein sequence ID" value="UZK52768.1"/>
    <property type="molecule type" value="Genomic_DNA"/>
</dbReference>
<evidence type="ECO:0008006" key="4">
    <source>
        <dbReference type="Google" id="ProtNLM"/>
    </source>
</evidence>
<evidence type="ECO:0000313" key="2">
    <source>
        <dbReference type="EMBL" id="UZK52768.1"/>
    </source>
</evidence>
<evidence type="ECO:0000313" key="3">
    <source>
        <dbReference type="Proteomes" id="UP001164963"/>
    </source>
</evidence>
<feature type="compositionally biased region" description="Polar residues" evidence="1">
    <location>
        <begin position="162"/>
        <end position="176"/>
    </location>
</feature>
<protein>
    <recommendedName>
        <fullName evidence="4">HNH endonuclease</fullName>
    </recommendedName>
</protein>
<dbReference type="Proteomes" id="UP001164963">
    <property type="component" value="Chromosome"/>
</dbReference>